<keyword evidence="1" id="KW-0472">Membrane</keyword>
<dbReference type="AlphaFoldDB" id="A0AAI9HWN6"/>
<name>A0AAI9HWN6_PROST</name>
<dbReference type="EMBL" id="JAGSRH010000003">
    <property type="protein sequence ID" value="MER5075807.1"/>
    <property type="molecule type" value="Genomic_DNA"/>
</dbReference>
<comment type="caution">
    <text evidence="2">The sequence shown here is derived from an EMBL/GenBank/DDBJ whole genome shotgun (WGS) entry which is preliminary data.</text>
</comment>
<dbReference type="Proteomes" id="UP001495779">
    <property type="component" value="Unassembled WGS sequence"/>
</dbReference>
<dbReference type="RefSeq" id="WP_154635578.1">
    <property type="nucleotide sequence ID" value="NZ_CP095443.1"/>
</dbReference>
<reference evidence="3 4" key="1">
    <citation type="submission" date="2021-04" db="EMBL/GenBank/DDBJ databases">
        <title>Determining the burden of carbapenem-resistant Enterobacterales from a tertiary public heath setting in Bangladesh: a clinical, epidemiological, and molecular study.</title>
        <authorList>
            <person name="Farzana R."/>
            <person name="Walsh T.R."/>
        </authorList>
    </citation>
    <scope>NUCLEOTIDE SEQUENCE [LARGE SCALE GENOMIC DNA]</scope>
    <source>
        <strain evidence="4">dmpro_s316</strain>
        <strain evidence="3">Dmpro_s316</strain>
    </source>
</reference>
<keyword evidence="1" id="KW-0812">Transmembrane</keyword>
<evidence type="ECO:0000256" key="1">
    <source>
        <dbReference type="SAM" id="Phobius"/>
    </source>
</evidence>
<evidence type="ECO:0000313" key="3">
    <source>
        <dbReference type="EMBL" id="MER5075807.1"/>
    </source>
</evidence>
<reference evidence="2" key="2">
    <citation type="submission" date="2024-02" db="EMBL/GenBank/DDBJ databases">
        <authorList>
            <consortium name="Clinical and Environmental Microbiology Branch: Whole genome sequencing antimicrobial resistance pathogens in the healthcare setting"/>
        </authorList>
    </citation>
    <scope>NUCLEOTIDE SEQUENCE</scope>
    <source>
        <strain evidence="2">2020GO-00142</strain>
    </source>
</reference>
<protein>
    <submittedName>
        <fullName evidence="2">Uncharacterized protein</fullName>
    </submittedName>
</protein>
<organism evidence="2">
    <name type="scientific">Providencia stuartii</name>
    <dbReference type="NCBI Taxonomy" id="588"/>
    <lineage>
        <taxon>Bacteria</taxon>
        <taxon>Pseudomonadati</taxon>
        <taxon>Pseudomonadota</taxon>
        <taxon>Gammaproteobacteria</taxon>
        <taxon>Enterobacterales</taxon>
        <taxon>Morganellaceae</taxon>
        <taxon>Providencia</taxon>
    </lineage>
</organism>
<accession>A0AAI9HWN6</accession>
<evidence type="ECO:0000313" key="2">
    <source>
        <dbReference type="EMBL" id="EMP9431168.1"/>
    </source>
</evidence>
<feature type="transmembrane region" description="Helical" evidence="1">
    <location>
        <begin position="6"/>
        <end position="26"/>
    </location>
</feature>
<evidence type="ECO:0000313" key="4">
    <source>
        <dbReference type="Proteomes" id="UP001495779"/>
    </source>
</evidence>
<gene>
    <name evidence="2" type="ORF">JRA39_000154</name>
    <name evidence="3" type="ORF">KDV35_02795</name>
</gene>
<keyword evidence="1" id="KW-1133">Transmembrane helix</keyword>
<sequence>MNKIFYIIIGLFLLGAAFLFGMSVVYKNEISMIERVERAVLGYLDNPKAESFKNVTYYFDKISHNGGEVGYVCGFVSRHYDFSRETEDKRFIVKTYIRPDGTVHISIPIIDGVDEMLTEEQIDNLWNKFCKGPSTDLPA</sequence>
<proteinExistence type="predicted"/>
<dbReference type="EMBL" id="AAZDVE040000001">
    <property type="protein sequence ID" value="EMP9431168.1"/>
    <property type="molecule type" value="Genomic_DNA"/>
</dbReference>